<evidence type="ECO:0000256" key="7">
    <source>
        <dbReference type="ARBA" id="ARBA00022692"/>
    </source>
</evidence>
<dbReference type="EMBL" id="CP024870">
    <property type="protein sequence ID" value="ATX71259.1"/>
    <property type="molecule type" value="Genomic_DNA"/>
</dbReference>
<feature type="domain" description="PTS EIIA type-1" evidence="14">
    <location>
        <begin position="23"/>
        <end position="126"/>
    </location>
</feature>
<evidence type="ECO:0000256" key="5">
    <source>
        <dbReference type="ARBA" id="ARBA00022679"/>
    </source>
</evidence>
<keyword evidence="9 13" id="KW-1133">Transmembrane helix</keyword>
<dbReference type="GO" id="GO:0009401">
    <property type="term" value="P:phosphoenolpyruvate-dependent sugar phosphotransferase system"/>
    <property type="evidence" value="ECO:0007669"/>
    <property type="project" value="UniProtKB-KW"/>
</dbReference>
<keyword evidence="6" id="KW-0598">Phosphotransferase system</keyword>
<gene>
    <name evidence="17" type="ORF">SCLAR_v1c09530</name>
</gene>
<dbReference type="PANTHER" id="PTHR30175">
    <property type="entry name" value="PHOSPHOTRANSFERASE SYSTEM TRANSPORT PROTEIN"/>
    <property type="match status" value="1"/>
</dbReference>
<keyword evidence="18" id="KW-1185">Reference proteome</keyword>
<name>A0A2K8KL48_9MOLU</name>
<dbReference type="RefSeq" id="WP_100254796.1">
    <property type="nucleotide sequence ID" value="NZ_CP024870.1"/>
</dbReference>
<dbReference type="PROSITE" id="PS51093">
    <property type="entry name" value="PTS_EIIA_TYPE_1"/>
    <property type="match status" value="1"/>
</dbReference>
<keyword evidence="8" id="KW-0418">Kinase</keyword>
<feature type="transmembrane region" description="Helical" evidence="13">
    <location>
        <begin position="561"/>
        <end position="583"/>
    </location>
</feature>
<dbReference type="Pfam" id="PF00358">
    <property type="entry name" value="PTS_EIIA_1"/>
    <property type="match status" value="1"/>
</dbReference>
<dbReference type="SUPFAM" id="SSF51261">
    <property type="entry name" value="Duplicated hybrid motif"/>
    <property type="match status" value="1"/>
</dbReference>
<keyword evidence="5" id="KW-0808">Transferase</keyword>
<dbReference type="InterPro" id="IPR001996">
    <property type="entry name" value="PTS_IIB_1"/>
</dbReference>
<evidence type="ECO:0000256" key="10">
    <source>
        <dbReference type="ARBA" id="ARBA00023136"/>
    </source>
</evidence>
<dbReference type="InterPro" id="IPR013013">
    <property type="entry name" value="PTS_EIIC_1"/>
</dbReference>
<dbReference type="InterPro" id="IPR050558">
    <property type="entry name" value="PTS_Sugar-Specific_Components"/>
</dbReference>
<evidence type="ECO:0000313" key="17">
    <source>
        <dbReference type="EMBL" id="ATX71259.1"/>
    </source>
</evidence>
<feature type="coiled-coil region" evidence="12">
    <location>
        <begin position="746"/>
        <end position="780"/>
    </location>
</feature>
<keyword evidence="4" id="KW-0762">Sugar transport</keyword>
<feature type="transmembrane region" description="Helical" evidence="13">
    <location>
        <begin position="503"/>
        <end position="523"/>
    </location>
</feature>
<keyword evidence="12" id="KW-0175">Coiled coil</keyword>
<evidence type="ECO:0000313" key="18">
    <source>
        <dbReference type="Proteomes" id="UP000231179"/>
    </source>
</evidence>
<dbReference type="GO" id="GO:0005886">
    <property type="term" value="C:plasma membrane"/>
    <property type="evidence" value="ECO:0007669"/>
    <property type="project" value="UniProtKB-SubCell"/>
</dbReference>
<protein>
    <submittedName>
        <fullName evidence="17">PTS system, beta-glucoside-specific IIABC component</fullName>
    </submittedName>
</protein>
<feature type="transmembrane region" description="Helical" evidence="13">
    <location>
        <begin position="270"/>
        <end position="291"/>
    </location>
</feature>
<evidence type="ECO:0000256" key="9">
    <source>
        <dbReference type="ARBA" id="ARBA00022989"/>
    </source>
</evidence>
<reference evidence="17 18" key="1">
    <citation type="submission" date="2017-11" db="EMBL/GenBank/DDBJ databases">
        <title>Complete genome sequence of Spiroplasma clarkii CN-5 (DSM 19994).</title>
        <authorList>
            <person name="Tsai Y.-M."/>
            <person name="Chang A."/>
            <person name="Lo W.-S."/>
            <person name="Kuo C.-H."/>
        </authorList>
    </citation>
    <scope>NUCLEOTIDE SEQUENCE [LARGE SCALE GENOMIC DNA]</scope>
    <source>
        <strain evidence="17 18">CN-5</strain>
    </source>
</reference>
<dbReference type="InterPro" id="IPR018113">
    <property type="entry name" value="PTrfase_EIIB_Cys"/>
</dbReference>
<accession>A0A2K8KL48</accession>
<keyword evidence="10 13" id="KW-0472">Membrane</keyword>
<dbReference type="GO" id="GO:0090563">
    <property type="term" value="F:protein-phosphocysteine-sugar phosphotransferase activity"/>
    <property type="evidence" value="ECO:0007669"/>
    <property type="project" value="TreeGrafter"/>
</dbReference>
<evidence type="ECO:0000259" key="16">
    <source>
        <dbReference type="PROSITE" id="PS51103"/>
    </source>
</evidence>
<keyword evidence="2" id="KW-0813">Transport</keyword>
<feature type="transmembrane region" description="Helical" evidence="13">
    <location>
        <begin position="613"/>
        <end position="635"/>
    </location>
</feature>
<dbReference type="InterPro" id="IPR036878">
    <property type="entry name" value="Glu_permease_IIB"/>
</dbReference>
<evidence type="ECO:0000256" key="2">
    <source>
        <dbReference type="ARBA" id="ARBA00022448"/>
    </source>
</evidence>
<feature type="transmembrane region" description="Helical" evidence="13">
    <location>
        <begin position="476"/>
        <end position="496"/>
    </location>
</feature>
<dbReference type="Gene3D" id="3.30.1360.60">
    <property type="entry name" value="Glucose permease domain IIB"/>
    <property type="match status" value="1"/>
</dbReference>
<feature type="domain" description="PTS EIIC type-1" evidence="16">
    <location>
        <begin position="272"/>
        <end position="646"/>
    </location>
</feature>
<dbReference type="GO" id="GO:0016301">
    <property type="term" value="F:kinase activity"/>
    <property type="evidence" value="ECO:0007669"/>
    <property type="project" value="UniProtKB-KW"/>
</dbReference>
<dbReference type="InterPro" id="IPR003352">
    <property type="entry name" value="PTS_EIIC"/>
</dbReference>
<keyword evidence="3" id="KW-1003">Cell membrane</keyword>
<evidence type="ECO:0000259" key="15">
    <source>
        <dbReference type="PROSITE" id="PS51098"/>
    </source>
</evidence>
<feature type="transmembrane region" description="Helical" evidence="13">
    <location>
        <begin position="355"/>
        <end position="378"/>
    </location>
</feature>
<feature type="transmembrane region" description="Helical" evidence="13">
    <location>
        <begin position="427"/>
        <end position="447"/>
    </location>
</feature>
<dbReference type="PROSITE" id="PS51098">
    <property type="entry name" value="PTS_EIIB_TYPE_1"/>
    <property type="match status" value="1"/>
</dbReference>
<dbReference type="PANTHER" id="PTHR30175:SF1">
    <property type="entry name" value="PTS SYSTEM ARBUTIN-, CELLOBIOSE-, AND SALICIN-SPECIFIC EIIBC COMPONENT-RELATED"/>
    <property type="match status" value="1"/>
</dbReference>
<comment type="subcellular location">
    <subcellularLocation>
        <location evidence="1">Cell membrane</location>
        <topology evidence="1">Multi-pass membrane protein</topology>
    </subcellularLocation>
</comment>
<dbReference type="InterPro" id="IPR001127">
    <property type="entry name" value="PTS_EIIA_1_perm"/>
</dbReference>
<organism evidence="17 18">
    <name type="scientific">Spiroplasma clarkii</name>
    <dbReference type="NCBI Taxonomy" id="2139"/>
    <lineage>
        <taxon>Bacteria</taxon>
        <taxon>Bacillati</taxon>
        <taxon>Mycoplasmatota</taxon>
        <taxon>Mollicutes</taxon>
        <taxon>Entomoplasmatales</taxon>
        <taxon>Spiroplasmataceae</taxon>
        <taxon>Spiroplasma</taxon>
    </lineage>
</organism>
<feature type="transmembrane region" description="Helical" evidence="13">
    <location>
        <begin position="535"/>
        <end position="554"/>
    </location>
</feature>
<dbReference type="PROSITE" id="PS01035">
    <property type="entry name" value="PTS_EIIB_TYPE_1_CYS"/>
    <property type="match status" value="1"/>
</dbReference>
<dbReference type="Pfam" id="PF00367">
    <property type="entry name" value="PTS_EIIB"/>
    <property type="match status" value="1"/>
</dbReference>
<feature type="transmembrane region" description="Helical" evidence="13">
    <location>
        <begin position="390"/>
        <end position="407"/>
    </location>
</feature>
<evidence type="ECO:0000256" key="8">
    <source>
        <dbReference type="ARBA" id="ARBA00022777"/>
    </source>
</evidence>
<feature type="domain" description="PTS EIIB type-1" evidence="15">
    <location>
        <begin position="172"/>
        <end position="254"/>
    </location>
</feature>
<dbReference type="PROSITE" id="PS00371">
    <property type="entry name" value="PTS_EIIA_TYPE_1_HIS"/>
    <property type="match status" value="1"/>
</dbReference>
<evidence type="ECO:0000256" key="12">
    <source>
        <dbReference type="SAM" id="Coils"/>
    </source>
</evidence>
<proteinExistence type="predicted"/>
<evidence type="ECO:0000259" key="14">
    <source>
        <dbReference type="PROSITE" id="PS51093"/>
    </source>
</evidence>
<dbReference type="PROSITE" id="PS51103">
    <property type="entry name" value="PTS_EIIC_TYPE_1"/>
    <property type="match status" value="1"/>
</dbReference>
<evidence type="ECO:0000256" key="6">
    <source>
        <dbReference type="ARBA" id="ARBA00022683"/>
    </source>
</evidence>
<dbReference type="AlphaFoldDB" id="A0A2K8KL48"/>
<dbReference type="GO" id="GO:0008982">
    <property type="term" value="F:protein-N(PI)-phosphohistidine-sugar phosphotransferase activity"/>
    <property type="evidence" value="ECO:0007669"/>
    <property type="project" value="InterPro"/>
</dbReference>
<dbReference type="InterPro" id="IPR011055">
    <property type="entry name" value="Dup_hybrid_motif"/>
</dbReference>
<dbReference type="Pfam" id="PF02378">
    <property type="entry name" value="PTS_EIIC"/>
    <property type="match status" value="1"/>
</dbReference>
<dbReference type="SUPFAM" id="SSF55604">
    <property type="entry name" value="Glucose permease domain IIB"/>
    <property type="match status" value="1"/>
</dbReference>
<evidence type="ECO:0000256" key="4">
    <source>
        <dbReference type="ARBA" id="ARBA00022597"/>
    </source>
</evidence>
<dbReference type="Gene3D" id="2.70.70.10">
    <property type="entry name" value="Glucose Permease (Domain IIA)"/>
    <property type="match status" value="1"/>
</dbReference>
<evidence type="ECO:0000256" key="13">
    <source>
        <dbReference type="SAM" id="Phobius"/>
    </source>
</evidence>
<keyword evidence="7 13" id="KW-0812">Transmembrane</keyword>
<feature type="active site" description="Phosphocysteine intermediate; for EIIB activity" evidence="11">
    <location>
        <position position="194"/>
    </location>
</feature>
<evidence type="ECO:0000256" key="11">
    <source>
        <dbReference type="PROSITE-ProRule" id="PRU00421"/>
    </source>
</evidence>
<feature type="transmembrane region" description="Helical" evidence="13">
    <location>
        <begin position="321"/>
        <end position="343"/>
    </location>
</feature>
<evidence type="ECO:0000256" key="3">
    <source>
        <dbReference type="ARBA" id="ARBA00022475"/>
    </source>
</evidence>
<dbReference type="Proteomes" id="UP000231179">
    <property type="component" value="Chromosome"/>
</dbReference>
<sequence length="834" mass="91925">MSKKINVYAPCDGYVDKIQNIEDQTFADGLLGDGFFIKPESNKFYSPVKGKLTQIFNTKHAFYISSEGINILMHIGIDTVKLAGKPFQVVATEGSHVDQNGVLVEVDLTNISNQKIKTETPVVFQSQPGLKITWIKTGKVKQGDLICEVNFEVEDKTSNKTVMPVNFTGKYETVAMEINNFVGGKANYKKFYNCMTRLRIIIKDKNAVAIDKIKKISIVKGINWNGEELQIIIGGEVYKVREALEKYLDDLNNQQLNIRVNKSTTFSAKILAALGGIVTPILPILMGAGLLKALVSVLQISGAIQTIPSGTLAANLGAYDLFSVIMYLISDVGLLMIGFFFGYSTVRYLGGSTYVGGLVALTLVAPALFSGQFAFIYFTVLNVKVGIRGYTSSVVPQVGAAFIYFYFDKWVQKWMPKSVDIIFRPALSVLFTTLIVFMIVGPILGFFEAMVGNGVKYLETAPLGIGTAVYSGLRQMLVLTGLHTTVTSLIGAAGWYSGQSFNLMMAVSLAVFGQIGSGVGVVVRTKNSNIRAAAYGALPAAVFGITEPIIYGVNLPKVRPFFFGCLGAACAGLVAGIIGVNAYSGAGQGVLFFTGMFPTDDSTLTSAMLVKNVLGYVASMLVAILVPLGLVILFYKERVAELKGTKKLNNLVYKVLVKKFNFSKNQDLETLTLDLNKLTDCVSGENSKKIKKLDTLFNKKVKIQILITKVQSNEDKIKEKFATFANKNYVKGRQANVVKYNNLYHQVDFKKKYLQLNAELNNINQEMKELENWFNALQANYLKDVESILEKLNDRTNSKIFKPLVNNYFNVINSFPISYQMVEALPIEFKLNKK</sequence>
<dbReference type="NCBIfam" id="TIGR00830">
    <property type="entry name" value="PTBA"/>
    <property type="match status" value="1"/>
</dbReference>
<evidence type="ECO:0000256" key="1">
    <source>
        <dbReference type="ARBA" id="ARBA00004651"/>
    </source>
</evidence>